<keyword evidence="2" id="KW-1185">Reference proteome</keyword>
<sequence>MGLSAAALCISNSLNLTSRPVLYGSAGHAFRSYASTSTSARPPWRHAPSLSPSSPLSQQRMRTSPIGGTSRGLPTVRAVSWAAKFNLRPSPGFLNDSDAHAHEEAAKDGVLEAIKGRQQTDLMLRCTILDADEAVTGIVSDVM</sequence>
<gene>
    <name evidence="1" type="ORF">F5148DRAFT_1285632</name>
</gene>
<accession>A0ACC0U6J2</accession>
<name>A0ACC0U6J2_9AGAM</name>
<dbReference type="Proteomes" id="UP001207468">
    <property type="component" value="Unassembled WGS sequence"/>
</dbReference>
<reference evidence="1" key="1">
    <citation type="submission" date="2021-03" db="EMBL/GenBank/DDBJ databases">
        <title>Evolutionary priming and transition to the ectomycorrhizal habit in an iconic lineage of mushroom-forming fungi: is preadaptation a requirement?</title>
        <authorList>
            <consortium name="DOE Joint Genome Institute"/>
            <person name="Looney B.P."/>
            <person name="Miyauchi S."/>
            <person name="Morin E."/>
            <person name="Drula E."/>
            <person name="Courty P.E."/>
            <person name="Chicoki N."/>
            <person name="Fauchery L."/>
            <person name="Kohler A."/>
            <person name="Kuo A."/>
            <person name="LaButti K."/>
            <person name="Pangilinan J."/>
            <person name="Lipzen A."/>
            <person name="Riley R."/>
            <person name="Andreopoulos W."/>
            <person name="He G."/>
            <person name="Johnson J."/>
            <person name="Barry K.W."/>
            <person name="Grigoriev I.V."/>
            <person name="Nagy L."/>
            <person name="Hibbett D."/>
            <person name="Henrissat B."/>
            <person name="Matheny P.B."/>
            <person name="Labbe J."/>
            <person name="Martin A.F."/>
        </authorList>
    </citation>
    <scope>NUCLEOTIDE SEQUENCE</scope>
    <source>
        <strain evidence="1">BPL698</strain>
    </source>
</reference>
<evidence type="ECO:0000313" key="2">
    <source>
        <dbReference type="Proteomes" id="UP001207468"/>
    </source>
</evidence>
<protein>
    <submittedName>
        <fullName evidence="1">Uncharacterized protein</fullName>
    </submittedName>
</protein>
<dbReference type="EMBL" id="JAGFNK010000139">
    <property type="protein sequence ID" value="KAI9507145.1"/>
    <property type="molecule type" value="Genomic_DNA"/>
</dbReference>
<comment type="caution">
    <text evidence="1">The sequence shown here is derived from an EMBL/GenBank/DDBJ whole genome shotgun (WGS) entry which is preliminary data.</text>
</comment>
<proteinExistence type="predicted"/>
<evidence type="ECO:0000313" key="1">
    <source>
        <dbReference type="EMBL" id="KAI9507145.1"/>
    </source>
</evidence>
<organism evidence="1 2">
    <name type="scientific">Russula earlei</name>
    <dbReference type="NCBI Taxonomy" id="71964"/>
    <lineage>
        <taxon>Eukaryota</taxon>
        <taxon>Fungi</taxon>
        <taxon>Dikarya</taxon>
        <taxon>Basidiomycota</taxon>
        <taxon>Agaricomycotina</taxon>
        <taxon>Agaricomycetes</taxon>
        <taxon>Russulales</taxon>
        <taxon>Russulaceae</taxon>
        <taxon>Russula</taxon>
    </lineage>
</organism>